<dbReference type="GeneID" id="96612274"/>
<feature type="compositionally biased region" description="Gly residues" evidence="1">
    <location>
        <begin position="33"/>
        <end position="45"/>
    </location>
</feature>
<organism evidence="2 3">
    <name type="scientific">Nocardioides simplex</name>
    <name type="common">Arthrobacter simplex</name>
    <dbReference type="NCBI Taxonomy" id="2045"/>
    <lineage>
        <taxon>Bacteria</taxon>
        <taxon>Bacillati</taxon>
        <taxon>Actinomycetota</taxon>
        <taxon>Actinomycetes</taxon>
        <taxon>Propionibacteriales</taxon>
        <taxon>Nocardioidaceae</taxon>
        <taxon>Pimelobacter</taxon>
    </lineage>
</organism>
<dbReference type="Pfam" id="PF03551">
    <property type="entry name" value="PadR"/>
    <property type="match status" value="1"/>
</dbReference>
<dbReference type="Proteomes" id="UP000030300">
    <property type="component" value="Chromosome"/>
</dbReference>
<evidence type="ECO:0000313" key="3">
    <source>
        <dbReference type="Proteomes" id="UP000030300"/>
    </source>
</evidence>
<dbReference type="SUPFAM" id="SSF46785">
    <property type="entry name" value="Winged helix' DNA-binding domain"/>
    <property type="match status" value="1"/>
</dbReference>
<feature type="region of interest" description="Disordered" evidence="1">
    <location>
        <begin position="1"/>
        <end position="97"/>
    </location>
</feature>
<feature type="compositionally biased region" description="Acidic residues" evidence="1">
    <location>
        <begin position="268"/>
        <end position="287"/>
    </location>
</feature>
<dbReference type="AlphaFoldDB" id="A0A0C5XN20"/>
<dbReference type="InterPro" id="IPR036388">
    <property type="entry name" value="WH-like_DNA-bd_sf"/>
</dbReference>
<gene>
    <name evidence="2" type="ORF">KR76_26400</name>
</gene>
<dbReference type="PANTHER" id="PTHR43252:SF2">
    <property type="entry name" value="TRANSCRIPTION REGULATOR, PADR-LIKE FAMILY"/>
    <property type="match status" value="1"/>
</dbReference>
<dbReference type="InterPro" id="IPR036390">
    <property type="entry name" value="WH_DNA-bd_sf"/>
</dbReference>
<feature type="compositionally biased region" description="Basic and acidic residues" evidence="1">
    <location>
        <begin position="1"/>
        <end position="26"/>
    </location>
</feature>
<sequence>MGRHENFNQYDDRDPWGRREGREGRGGQRRQRGGFGPGGPGGAWGGWAQWGESPRGHRGGPGGPGGPGFGGPGMPPPWLAGLFGMGRPEPGRGPRVRRGDVRSAILDVLREANQREESPNGYQVIQAITDRSGGVWKPSPGSVYPTVQQLQDEGLVEIDDEAGRRALRLTAEGATWCAEHGDELAAVWAPFDRSREGGRGPVDQGHADLKAEIGQVMGAIWQIVTAGSDAQRKAAVDVLVEARRSLYGILADGPSAGSDPADPTDPADPADPEDPADPADPEDRDDA</sequence>
<dbReference type="STRING" id="2045.KR76_26400"/>
<reference evidence="2 3" key="1">
    <citation type="journal article" date="2015" name="Genome Announc.">
        <title>Complete Genome Sequence of Steroid-Transforming Nocardioides simplex VKM Ac-2033D.</title>
        <authorList>
            <person name="Shtratnikova V.Y."/>
            <person name="Schelkunov M.I."/>
            <person name="Pekov Y.A."/>
            <person name="Fokina V.V."/>
            <person name="Logacheva M.D."/>
            <person name="Sokolov S.L."/>
            <person name="Bragin E.Y."/>
            <person name="Ashapkin V.V."/>
            <person name="Donova M.V."/>
        </authorList>
    </citation>
    <scope>NUCLEOTIDE SEQUENCE [LARGE SCALE GENOMIC DNA]</scope>
    <source>
        <strain evidence="2 3">VKM Ac-2033D</strain>
    </source>
</reference>
<protein>
    <submittedName>
        <fullName evidence="2">Transcriptional regulator, PadR family</fullName>
    </submittedName>
</protein>
<dbReference type="Gene3D" id="1.10.10.10">
    <property type="entry name" value="Winged helix-like DNA-binding domain superfamily/Winged helix DNA-binding domain"/>
    <property type="match status" value="1"/>
</dbReference>
<keyword evidence="3" id="KW-1185">Reference proteome</keyword>
<feature type="region of interest" description="Disordered" evidence="1">
    <location>
        <begin position="250"/>
        <end position="287"/>
    </location>
</feature>
<evidence type="ECO:0000313" key="2">
    <source>
        <dbReference type="EMBL" id="AJR18832.1"/>
    </source>
</evidence>
<proteinExistence type="predicted"/>
<accession>A0A0C5XN20</accession>
<dbReference type="HOGENOM" id="CLU_063440_1_2_11"/>
<feature type="compositionally biased region" description="Gly residues" evidence="1">
    <location>
        <begin position="59"/>
        <end position="72"/>
    </location>
</feature>
<dbReference type="EMBL" id="CP009896">
    <property type="protein sequence ID" value="AJR18832.1"/>
    <property type="molecule type" value="Genomic_DNA"/>
</dbReference>
<dbReference type="InterPro" id="IPR005149">
    <property type="entry name" value="Tscrpt_reg_PadR_N"/>
</dbReference>
<evidence type="ECO:0000256" key="1">
    <source>
        <dbReference type="SAM" id="MobiDB-lite"/>
    </source>
</evidence>
<dbReference type="OrthoDB" id="1683430at2"/>
<dbReference type="KEGG" id="psim:KR76_26400"/>
<name>A0A0C5XN20_NOCSI</name>
<dbReference type="PANTHER" id="PTHR43252">
    <property type="entry name" value="TRANSCRIPTIONAL REGULATOR YQJI"/>
    <property type="match status" value="1"/>
</dbReference>
<dbReference type="RefSeq" id="WP_075018658.1">
    <property type="nucleotide sequence ID" value="NZ_BJMC01000020.1"/>
</dbReference>